<evidence type="ECO:0000313" key="1">
    <source>
        <dbReference type="EMBL" id="MBP1042835.1"/>
    </source>
</evidence>
<protein>
    <submittedName>
        <fullName evidence="1">Uncharacterized protein</fullName>
    </submittedName>
</protein>
<dbReference type="RefSeq" id="WP_209530430.1">
    <property type="nucleotide sequence ID" value="NZ_JAEEGA010000012.1"/>
</dbReference>
<organism evidence="1 2">
    <name type="scientific">Vagococcus allomyrinae</name>
    <dbReference type="NCBI Taxonomy" id="2794353"/>
    <lineage>
        <taxon>Bacteria</taxon>
        <taxon>Bacillati</taxon>
        <taxon>Bacillota</taxon>
        <taxon>Bacilli</taxon>
        <taxon>Lactobacillales</taxon>
        <taxon>Enterococcaceae</taxon>
        <taxon>Vagococcus</taxon>
    </lineage>
</organism>
<dbReference type="Proteomes" id="UP000674938">
    <property type="component" value="Unassembled WGS sequence"/>
</dbReference>
<keyword evidence="2" id="KW-1185">Reference proteome</keyword>
<comment type="caution">
    <text evidence="1">The sequence shown here is derived from an EMBL/GenBank/DDBJ whole genome shotgun (WGS) entry which is preliminary data.</text>
</comment>
<proteinExistence type="predicted"/>
<evidence type="ECO:0000313" key="2">
    <source>
        <dbReference type="Proteomes" id="UP000674938"/>
    </source>
</evidence>
<dbReference type="AlphaFoldDB" id="A0A940PDJ0"/>
<accession>A0A940PDJ0</accession>
<reference evidence="1" key="1">
    <citation type="submission" date="2020-12" db="EMBL/GenBank/DDBJ databases">
        <title>Vagococcus allomyrinae sp. nov. and Enterococcus lavae sp. nov., isolated from the larvae of Allomyrina dichotoma.</title>
        <authorList>
            <person name="Lee S.D."/>
        </authorList>
    </citation>
    <scope>NUCLEOTIDE SEQUENCE</scope>
    <source>
        <strain evidence="1">BWB3-3</strain>
    </source>
</reference>
<sequence length="294" mass="34115">METNNFFCATGKLDLARHTVSQEHIPTYIAGAIEEKEVELTEEVFAIMIGKEVTEEQKTLLIFINGDIKKTPVPPCQLHKLFANKRGVSNHHILRQALNFYLIKRPKYAAFVTPETTYSRFNHYVWVNLNLATKFYRKKKRADQLNHSMIDFSFGISMEIHTGIKSVRKTFYRDVIEAWTIQKNHLLGAQPLTHTKGVTNPENDYMKKKIANANKQIELNNRMGASSDKKKPIETIDISHDEFVEVLHILTKLIPLKKEGFIQDADIEDMPRNQRNLFKRLLKWKEDGYRGKSS</sequence>
<gene>
    <name evidence="1" type="ORF">I6N95_17600</name>
</gene>
<name>A0A940PDJ0_9ENTE</name>
<dbReference type="EMBL" id="JAEEGA010000012">
    <property type="protein sequence ID" value="MBP1042835.1"/>
    <property type="molecule type" value="Genomic_DNA"/>
</dbReference>